<gene>
    <name evidence="1" type="ORF">K6T79_09510</name>
</gene>
<dbReference type="RefSeq" id="WP_225406334.1">
    <property type="nucleotide sequence ID" value="NZ_JAYJJR010000005.1"/>
</dbReference>
<comment type="caution">
    <text evidence="1">The sequence shown here is derived from an EMBL/GenBank/DDBJ whole genome shotgun (WGS) entry which is preliminary data.</text>
</comment>
<accession>A0ABU5XHQ0</accession>
<organism evidence="1 2">
    <name type="scientific">[Mycobacterium] crassicus</name>
    <dbReference type="NCBI Taxonomy" id="2872309"/>
    <lineage>
        <taxon>Bacteria</taxon>
        <taxon>Bacillati</taxon>
        <taxon>Actinomycetota</taxon>
        <taxon>Actinomycetes</taxon>
        <taxon>Mycobacteriales</taxon>
        <taxon>Mycobacteriaceae</taxon>
        <taxon>Mycolicibacter</taxon>
    </lineage>
</organism>
<evidence type="ECO:0000313" key="2">
    <source>
        <dbReference type="Proteomes" id="UP001299596"/>
    </source>
</evidence>
<evidence type="ECO:0000313" key="1">
    <source>
        <dbReference type="EMBL" id="MEB3021282.1"/>
    </source>
</evidence>
<sequence length="77" mass="8387">MNASADGDEPLGEHVDVTMPRTVSLIDRQTQALNEIRHMVNAVLDKTMSTTGYVNTMRSGEKACAAEIRAILDRLGV</sequence>
<reference evidence="1 2" key="1">
    <citation type="submission" date="2023-12" db="EMBL/GenBank/DDBJ databases">
        <title>Description of new species of Mycobacterium terrae complex isolated from sewage at the Sao Paulo Zoological Park Foundation in Brazil.</title>
        <authorList>
            <person name="Romagnoli C.L."/>
            <person name="Conceicao E.C."/>
            <person name="Machado E."/>
            <person name="Barreto L.B.P.F."/>
            <person name="Sharma A."/>
            <person name="Silva N.M."/>
            <person name="Marques L.E."/>
            <person name="Juliana M.A."/>
            <person name="Lourenco M.C.S."/>
            <person name="Digiampietri L.A."/>
            <person name="Suffys P.N."/>
            <person name="Viana-Niero C."/>
        </authorList>
    </citation>
    <scope>NUCLEOTIDE SEQUENCE [LARGE SCALE GENOMIC DNA]</scope>
    <source>
        <strain evidence="1 2">MYC098</strain>
    </source>
</reference>
<keyword evidence="2" id="KW-1185">Reference proteome</keyword>
<protein>
    <submittedName>
        <fullName evidence="1">Uncharacterized protein</fullName>
    </submittedName>
</protein>
<name>A0ABU5XHQ0_9MYCO</name>
<dbReference type="EMBL" id="JAYJJR010000005">
    <property type="protein sequence ID" value="MEB3021282.1"/>
    <property type="molecule type" value="Genomic_DNA"/>
</dbReference>
<proteinExistence type="predicted"/>
<dbReference type="Proteomes" id="UP001299596">
    <property type="component" value="Unassembled WGS sequence"/>
</dbReference>